<dbReference type="Proteomes" id="UP000030641">
    <property type="component" value="Unassembled WGS sequence"/>
</dbReference>
<feature type="coiled-coil region" evidence="1">
    <location>
        <begin position="7"/>
        <end position="115"/>
    </location>
</feature>
<dbReference type="OMA" id="HASNMEK"/>
<proteinExistence type="predicted"/>
<reference evidence="3 4" key="1">
    <citation type="journal article" date="2014" name="BMC Genomics">
        <title>Genome sequencing of four Aureobasidium pullulans varieties: biotechnological potential, stress tolerance, and description of new species.</title>
        <authorList>
            <person name="Gostin Ar C."/>
            <person name="Ohm R.A."/>
            <person name="Kogej T."/>
            <person name="Sonjak S."/>
            <person name="Turk M."/>
            <person name="Zajc J."/>
            <person name="Zalar P."/>
            <person name="Grube M."/>
            <person name="Sun H."/>
            <person name="Han J."/>
            <person name="Sharma A."/>
            <person name="Chiniquy J."/>
            <person name="Ngan C.Y."/>
            <person name="Lipzen A."/>
            <person name="Barry K."/>
            <person name="Grigoriev I.V."/>
            <person name="Gunde-Cimerman N."/>
        </authorList>
    </citation>
    <scope>NUCLEOTIDE SEQUENCE [LARGE SCALE GENOMIC DNA]</scope>
    <source>
        <strain evidence="3 4">EXF-2481</strain>
    </source>
</reference>
<evidence type="ECO:0000313" key="4">
    <source>
        <dbReference type="Proteomes" id="UP000030641"/>
    </source>
</evidence>
<gene>
    <name evidence="3" type="ORF">AUEXF2481DRAFT_25370</name>
</gene>
<protein>
    <submittedName>
        <fullName evidence="3">Uncharacterized protein</fullName>
    </submittedName>
</protein>
<feature type="compositionally biased region" description="Polar residues" evidence="2">
    <location>
        <begin position="414"/>
        <end position="424"/>
    </location>
</feature>
<evidence type="ECO:0000313" key="3">
    <source>
        <dbReference type="EMBL" id="KEQ99470.1"/>
    </source>
</evidence>
<name>A0A074YP47_AURSE</name>
<feature type="compositionally biased region" description="Acidic residues" evidence="2">
    <location>
        <begin position="459"/>
        <end position="468"/>
    </location>
</feature>
<dbReference type="GeneID" id="25362978"/>
<dbReference type="AlphaFoldDB" id="A0A074YP47"/>
<dbReference type="HOGENOM" id="CLU_583910_0_0_1"/>
<organism evidence="3 4">
    <name type="scientific">Aureobasidium subglaciale (strain EXF-2481)</name>
    <name type="common">Aureobasidium pullulans var. subglaciale</name>
    <dbReference type="NCBI Taxonomy" id="1043005"/>
    <lineage>
        <taxon>Eukaryota</taxon>
        <taxon>Fungi</taxon>
        <taxon>Dikarya</taxon>
        <taxon>Ascomycota</taxon>
        <taxon>Pezizomycotina</taxon>
        <taxon>Dothideomycetes</taxon>
        <taxon>Dothideomycetidae</taxon>
        <taxon>Dothideales</taxon>
        <taxon>Saccotheciaceae</taxon>
        <taxon>Aureobasidium</taxon>
    </lineage>
</organism>
<dbReference type="RefSeq" id="XP_013347996.1">
    <property type="nucleotide sequence ID" value="XM_013492542.1"/>
</dbReference>
<feature type="compositionally biased region" description="Basic and acidic residues" evidence="2">
    <location>
        <begin position="433"/>
        <end position="450"/>
    </location>
</feature>
<sequence length="468" mass="54551">MNFEQEGRDLLDHNKRLKQELRESKEECARHVNDYNTLVDEYNEMPGIQNAKLRTKINKIKQLREESESLVLEIEDLEKHQEQQGNKIKKDTKLIRKLLEDRDDLQERLAKETERTQRAHVNLDFKVKQSIATSTRLDKQLGDETFRKAMDQIYEKFRDCFSVVRRRQEFDIRTRPRNESLEKFLSKHVPSWRENNADVRLHVCISLVSRILTQFVNSKFVFGMPNEDLINANWRAWTALAEGPQTSRSQRDVKRWMAMTSTVLTNNHQELMLQAREDSLNFMLDTMKQDLEAATTMDFTDAIRRRLSDAISPHLTTLRLLHFQEWKYKFNMVTASRKGEPVRFSRARMDGMFWEESGYVQASLFPQLCRLEEDEEDEEETYTVVCKARVAVVATVEAAMDEKVGGDDEEMEGTTDSGGVNNTEPRAGLSRALGDDTMKAEDKNGEEPKRSTVSGSFEKEDDEMDERA</sequence>
<accession>A0A074YP47</accession>
<evidence type="ECO:0000256" key="2">
    <source>
        <dbReference type="SAM" id="MobiDB-lite"/>
    </source>
</evidence>
<evidence type="ECO:0000256" key="1">
    <source>
        <dbReference type="SAM" id="Coils"/>
    </source>
</evidence>
<keyword evidence="4" id="KW-1185">Reference proteome</keyword>
<feature type="region of interest" description="Disordered" evidence="2">
    <location>
        <begin position="402"/>
        <end position="468"/>
    </location>
</feature>
<dbReference type="InParanoid" id="A0A074YP47"/>
<dbReference type="EMBL" id="KL584750">
    <property type="protein sequence ID" value="KEQ99470.1"/>
    <property type="molecule type" value="Genomic_DNA"/>
</dbReference>
<dbReference type="OrthoDB" id="5328813at2759"/>
<keyword evidence="1" id="KW-0175">Coiled coil</keyword>